<feature type="signal peptide" evidence="1">
    <location>
        <begin position="1"/>
        <end position="15"/>
    </location>
</feature>
<dbReference type="AlphaFoldDB" id="A0A1W2TCX2"/>
<name>A0A1W2TCX2_ROSNE</name>
<evidence type="ECO:0000313" key="3">
    <source>
        <dbReference type="Proteomes" id="UP000054516"/>
    </source>
</evidence>
<organism evidence="2">
    <name type="scientific">Rosellinia necatrix</name>
    <name type="common">White root-rot fungus</name>
    <dbReference type="NCBI Taxonomy" id="77044"/>
    <lineage>
        <taxon>Eukaryota</taxon>
        <taxon>Fungi</taxon>
        <taxon>Dikarya</taxon>
        <taxon>Ascomycota</taxon>
        <taxon>Pezizomycotina</taxon>
        <taxon>Sordariomycetes</taxon>
        <taxon>Xylariomycetidae</taxon>
        <taxon>Xylariales</taxon>
        <taxon>Xylariaceae</taxon>
        <taxon>Rosellinia</taxon>
    </lineage>
</organism>
<dbReference type="OrthoDB" id="4677646at2759"/>
<dbReference type="Proteomes" id="UP000054516">
    <property type="component" value="Unassembled WGS sequence"/>
</dbReference>
<evidence type="ECO:0000313" key="2">
    <source>
        <dbReference type="EMBL" id="GAP85833.1"/>
    </source>
</evidence>
<sequence>MRVSAVLFAVGAAAATTSVADLGSWKIMSIATGCKFGRCFTSYVVSGDEVTVDGVTFPSFAARCKTLGSCTNALEGSSISSKAEDGKLTVTQTAGGKTLTAIADWDETTETYVEAPIISVS</sequence>
<accession>A0A1W2TCX2</accession>
<reference evidence="2" key="1">
    <citation type="submission" date="2016-03" db="EMBL/GenBank/DDBJ databases">
        <title>Draft genome sequence of Rosellinia necatrix.</title>
        <authorList>
            <person name="Kanematsu S."/>
        </authorList>
    </citation>
    <scope>NUCLEOTIDE SEQUENCE [LARGE SCALE GENOMIC DNA]</scope>
    <source>
        <strain evidence="2">W97</strain>
    </source>
</reference>
<keyword evidence="1" id="KW-0732">Signal</keyword>
<gene>
    <name evidence="2" type="ORF">SAMD00023353_1401270</name>
</gene>
<protein>
    <submittedName>
        <fullName evidence="2">Uncharacterized protein</fullName>
    </submittedName>
</protein>
<feature type="chain" id="PRO_5012122396" evidence="1">
    <location>
        <begin position="16"/>
        <end position="121"/>
    </location>
</feature>
<evidence type="ECO:0000256" key="1">
    <source>
        <dbReference type="SAM" id="SignalP"/>
    </source>
</evidence>
<keyword evidence="3" id="KW-1185">Reference proteome</keyword>
<dbReference type="EMBL" id="DF977459">
    <property type="protein sequence ID" value="GAP85833.1"/>
    <property type="molecule type" value="Genomic_DNA"/>
</dbReference>
<proteinExistence type="predicted"/>